<dbReference type="AlphaFoldDB" id="A0AAI9THY3"/>
<evidence type="ECO:0000313" key="1">
    <source>
        <dbReference type="EMBL" id="KAJ9487532.1"/>
    </source>
</evidence>
<gene>
    <name evidence="1" type="ORF">VN97_g5771</name>
</gene>
<proteinExistence type="predicted"/>
<accession>A0AAI9THY3</accession>
<dbReference type="EMBL" id="LACB01000155">
    <property type="protein sequence ID" value="KAJ9487532.1"/>
    <property type="molecule type" value="Genomic_DNA"/>
</dbReference>
<sequence length="87" mass="9648">MAYPASTGRNTAEVLLVMDSVSLEYGFNSIGTLVYTLVQANYYKLSKRVTVHCDKQSANISMKYLNVLGRGKALSEEIRQDNLGANR</sequence>
<reference evidence="1" key="2">
    <citation type="journal article" date="2016" name="Fungal Biol.">
        <title>Ochratoxin A production by Penicillium thymicola.</title>
        <authorList>
            <person name="Nguyen H.D.T."/>
            <person name="McMullin D.R."/>
            <person name="Ponomareva E."/>
            <person name="Riley R."/>
            <person name="Pomraning K.R."/>
            <person name="Baker S.E."/>
            <person name="Seifert K.A."/>
        </authorList>
    </citation>
    <scope>NUCLEOTIDE SEQUENCE</scope>
    <source>
        <strain evidence="1">DAOM 180753</strain>
    </source>
</reference>
<organism evidence="1 2">
    <name type="scientific">Penicillium thymicola</name>
    <dbReference type="NCBI Taxonomy" id="293382"/>
    <lineage>
        <taxon>Eukaryota</taxon>
        <taxon>Fungi</taxon>
        <taxon>Dikarya</taxon>
        <taxon>Ascomycota</taxon>
        <taxon>Pezizomycotina</taxon>
        <taxon>Eurotiomycetes</taxon>
        <taxon>Eurotiomycetidae</taxon>
        <taxon>Eurotiales</taxon>
        <taxon>Aspergillaceae</taxon>
        <taxon>Penicillium</taxon>
    </lineage>
</organism>
<name>A0AAI9THY3_PENTH</name>
<comment type="caution">
    <text evidence="1">The sequence shown here is derived from an EMBL/GenBank/DDBJ whole genome shotgun (WGS) entry which is preliminary data.</text>
</comment>
<dbReference type="Proteomes" id="UP001227192">
    <property type="component" value="Unassembled WGS sequence"/>
</dbReference>
<evidence type="ECO:0000313" key="2">
    <source>
        <dbReference type="Proteomes" id="UP001227192"/>
    </source>
</evidence>
<keyword evidence="2" id="KW-1185">Reference proteome</keyword>
<protein>
    <submittedName>
        <fullName evidence="1">Uncharacterized protein</fullName>
    </submittedName>
</protein>
<reference evidence="1" key="1">
    <citation type="submission" date="2015-06" db="EMBL/GenBank/DDBJ databases">
        <authorList>
            <person name="Nguyen H."/>
        </authorList>
    </citation>
    <scope>NUCLEOTIDE SEQUENCE</scope>
    <source>
        <strain evidence="1">DAOM 180753</strain>
    </source>
</reference>